<dbReference type="Gene3D" id="1.10.490.10">
    <property type="entry name" value="Globins"/>
    <property type="match status" value="2"/>
</dbReference>
<dbReference type="CDD" id="cd01040">
    <property type="entry name" value="Mb-like"/>
    <property type="match status" value="1"/>
</dbReference>
<dbReference type="Proteomes" id="UP000035681">
    <property type="component" value="Unplaced"/>
</dbReference>
<sequence length="294" mass="34579">MGNKQSIKNEERSSSDDDNGLSYYQIQALQRAWKHMSKAGQTSCGRQIITKIYQKNSELRVIFQRYASINNLSNYQKKPFEWGILKHELIEEKCQELGRDHRTMKQYGMKEEHWDILGEAISETICESYAWKKNRQLIKASNILTSFIIDRIRSGFIEKEGKVTKLPMKCLTPENKLKSLYIKRCNTIGNGDLHIKKIHSPIHTKYYVNHNMTRAKSFDSKENPKRRILPIIPHLDIGKIEQEDYIHNFQRRISSKIIQNNKSNIFNKSRPCICNFTNIDYDMEGNIVICKEKF</sequence>
<dbReference type="WBParaSite" id="TCONS_00001540.p1">
    <property type="protein sequence ID" value="TCONS_00001540.p1"/>
    <property type="gene ID" value="XLOC_001420"/>
</dbReference>
<reference evidence="2" key="1">
    <citation type="submission" date="2015-08" db="UniProtKB">
        <authorList>
            <consortium name="WormBaseParasite"/>
        </authorList>
    </citation>
    <scope>IDENTIFICATION</scope>
</reference>
<accession>A0A0K0EPM0</accession>
<evidence type="ECO:0000313" key="3">
    <source>
        <dbReference type="WBParaSite" id="TCONS_00001540.p1"/>
    </source>
</evidence>
<protein>
    <submittedName>
        <fullName evidence="3">MADF domain-containing protein</fullName>
    </submittedName>
    <submittedName>
        <fullName evidence="2">Myb_DNA-bind_5 domain-containing protein</fullName>
    </submittedName>
</protein>
<dbReference type="SUPFAM" id="SSF46458">
    <property type="entry name" value="Globin-like"/>
    <property type="match status" value="1"/>
</dbReference>
<evidence type="ECO:0000313" key="1">
    <source>
        <dbReference type="Proteomes" id="UP000035681"/>
    </source>
</evidence>
<dbReference type="InterPro" id="IPR044399">
    <property type="entry name" value="Mb-like_M"/>
</dbReference>
<evidence type="ECO:0000313" key="2">
    <source>
        <dbReference type="WBParaSite" id="SSTP_0001140600.1"/>
    </source>
</evidence>
<dbReference type="GO" id="GO:0019825">
    <property type="term" value="F:oxygen binding"/>
    <property type="evidence" value="ECO:0007669"/>
    <property type="project" value="InterPro"/>
</dbReference>
<organism evidence="2">
    <name type="scientific">Strongyloides stercoralis</name>
    <name type="common">Threadworm</name>
    <dbReference type="NCBI Taxonomy" id="6248"/>
    <lineage>
        <taxon>Eukaryota</taxon>
        <taxon>Metazoa</taxon>
        <taxon>Ecdysozoa</taxon>
        <taxon>Nematoda</taxon>
        <taxon>Chromadorea</taxon>
        <taxon>Rhabditida</taxon>
        <taxon>Tylenchina</taxon>
        <taxon>Panagrolaimomorpha</taxon>
        <taxon>Strongyloidoidea</taxon>
        <taxon>Strongyloididae</taxon>
        <taxon>Strongyloides</taxon>
    </lineage>
</organism>
<proteinExistence type="predicted"/>
<name>A0A0K0EPM0_STRER</name>
<dbReference type="InterPro" id="IPR012292">
    <property type="entry name" value="Globin/Proto"/>
</dbReference>
<dbReference type="GO" id="GO:0020037">
    <property type="term" value="F:heme binding"/>
    <property type="evidence" value="ECO:0007669"/>
    <property type="project" value="InterPro"/>
</dbReference>
<dbReference type="InterPro" id="IPR009050">
    <property type="entry name" value="Globin-like_sf"/>
</dbReference>
<dbReference type="AlphaFoldDB" id="A0A0K0EPM0"/>
<dbReference type="WBParaSite" id="SSTP_0001140600.1">
    <property type="protein sequence ID" value="SSTP_0001140600.1"/>
    <property type="gene ID" value="SSTP_0001140600"/>
</dbReference>
<dbReference type="STRING" id="6248.A0A0K0EPM0"/>
<keyword evidence="1" id="KW-1185">Reference proteome</keyword>